<keyword evidence="3" id="KW-0378">Hydrolase</keyword>
<sequence length="277" mass="29933">MNDSRLRRPSAVRTVRVGEMKVSYVPDGAMLLKPAGRLPAAVDRHWSSYSAHLNDTRRLVANTGGLLVEHGTRALLIDAGFGPRAVPEDPAHPDRGAVHGGSLPGNLALLGRSPKDIETVAFTHLHADHIGWACVDPPLFTRATFVVPKAEWDDRDPAVAALEPRTRLVLAGDEVFPGVHAVALPGHTAGHTGFVIASHGTRLLAFGDALLSPLQIRHPEWSAIADADADPARSERHRRCLIAELLRPDTLGFGIHFADVVFGRVRSHGQRAAWHPL</sequence>
<dbReference type="EMBL" id="BAABDE010000017">
    <property type="protein sequence ID" value="GAA3798901.1"/>
    <property type="molecule type" value="Genomic_DNA"/>
</dbReference>
<evidence type="ECO:0000313" key="6">
    <source>
        <dbReference type="EMBL" id="GAA3798901.1"/>
    </source>
</evidence>
<comment type="caution">
    <text evidence="6">The sequence shown here is derived from an EMBL/GenBank/DDBJ whole genome shotgun (WGS) entry which is preliminary data.</text>
</comment>
<dbReference type="Gene3D" id="3.60.15.10">
    <property type="entry name" value="Ribonuclease Z/Hydroxyacylglutathione hydrolase-like"/>
    <property type="match status" value="1"/>
</dbReference>
<name>A0ABP7HP22_9ACTN</name>
<dbReference type="InterPro" id="IPR051013">
    <property type="entry name" value="MBL_superfamily_lactonases"/>
</dbReference>
<protein>
    <submittedName>
        <fullName evidence="6">MBL fold metallo-hydrolase</fullName>
    </submittedName>
</protein>
<evidence type="ECO:0000259" key="5">
    <source>
        <dbReference type="SMART" id="SM00849"/>
    </source>
</evidence>
<dbReference type="Proteomes" id="UP001501009">
    <property type="component" value="Unassembled WGS sequence"/>
</dbReference>
<reference evidence="7" key="1">
    <citation type="journal article" date="2019" name="Int. J. Syst. Evol. Microbiol.">
        <title>The Global Catalogue of Microorganisms (GCM) 10K type strain sequencing project: providing services to taxonomists for standard genome sequencing and annotation.</title>
        <authorList>
            <consortium name="The Broad Institute Genomics Platform"/>
            <consortium name="The Broad Institute Genome Sequencing Center for Infectious Disease"/>
            <person name="Wu L."/>
            <person name="Ma J."/>
        </authorList>
    </citation>
    <scope>NUCLEOTIDE SEQUENCE [LARGE SCALE GENOMIC DNA]</scope>
    <source>
        <strain evidence="7">JCM 17138</strain>
    </source>
</reference>
<comment type="similarity">
    <text evidence="1">Belongs to the metallo-beta-lactamase superfamily.</text>
</comment>
<dbReference type="InterPro" id="IPR001279">
    <property type="entry name" value="Metallo-B-lactamas"/>
</dbReference>
<evidence type="ECO:0000256" key="2">
    <source>
        <dbReference type="ARBA" id="ARBA00022723"/>
    </source>
</evidence>
<evidence type="ECO:0000256" key="1">
    <source>
        <dbReference type="ARBA" id="ARBA00007749"/>
    </source>
</evidence>
<dbReference type="SUPFAM" id="SSF56281">
    <property type="entry name" value="Metallo-hydrolase/oxidoreductase"/>
    <property type="match status" value="1"/>
</dbReference>
<dbReference type="SMART" id="SM00849">
    <property type="entry name" value="Lactamase_B"/>
    <property type="match status" value="1"/>
</dbReference>
<accession>A0ABP7HP22</accession>
<dbReference type="PANTHER" id="PTHR42978">
    <property type="entry name" value="QUORUM-QUENCHING LACTONASE YTNP-RELATED-RELATED"/>
    <property type="match status" value="1"/>
</dbReference>
<dbReference type="PANTHER" id="PTHR42978:SF6">
    <property type="entry name" value="QUORUM-QUENCHING LACTONASE YTNP-RELATED"/>
    <property type="match status" value="1"/>
</dbReference>
<dbReference type="Pfam" id="PF00753">
    <property type="entry name" value="Lactamase_B"/>
    <property type="match status" value="1"/>
</dbReference>
<keyword evidence="2" id="KW-0479">Metal-binding</keyword>
<keyword evidence="7" id="KW-1185">Reference proteome</keyword>
<evidence type="ECO:0000256" key="4">
    <source>
        <dbReference type="ARBA" id="ARBA00022833"/>
    </source>
</evidence>
<proteinExistence type="inferred from homology"/>
<dbReference type="InterPro" id="IPR036866">
    <property type="entry name" value="RibonucZ/Hydroxyglut_hydro"/>
</dbReference>
<evidence type="ECO:0000256" key="3">
    <source>
        <dbReference type="ARBA" id="ARBA00022801"/>
    </source>
</evidence>
<feature type="domain" description="Metallo-beta-lactamase" evidence="5">
    <location>
        <begin position="62"/>
        <end position="256"/>
    </location>
</feature>
<dbReference type="RefSeq" id="WP_275778435.1">
    <property type="nucleotide sequence ID" value="NZ_BAABDE010000017.1"/>
</dbReference>
<gene>
    <name evidence="6" type="ORF">GCM10022403_036020</name>
</gene>
<evidence type="ECO:0000313" key="7">
    <source>
        <dbReference type="Proteomes" id="UP001501009"/>
    </source>
</evidence>
<keyword evidence="4" id="KW-0862">Zinc</keyword>
<organism evidence="6 7">
    <name type="scientific">Streptomyces coacervatus</name>
    <dbReference type="NCBI Taxonomy" id="647381"/>
    <lineage>
        <taxon>Bacteria</taxon>
        <taxon>Bacillati</taxon>
        <taxon>Actinomycetota</taxon>
        <taxon>Actinomycetes</taxon>
        <taxon>Kitasatosporales</taxon>
        <taxon>Streptomycetaceae</taxon>
        <taxon>Streptomyces</taxon>
    </lineage>
</organism>